<evidence type="ECO:0000313" key="4">
    <source>
        <dbReference type="EMBL" id="GIM11867.1"/>
    </source>
</evidence>
<dbReference type="GO" id="GO:0003713">
    <property type="term" value="F:transcription coactivator activity"/>
    <property type="evidence" value="ECO:0007669"/>
    <property type="project" value="TreeGrafter"/>
</dbReference>
<protein>
    <recommendedName>
        <fullName evidence="6">Potassium channel tetramerisation-type BTB domain-containing protein</fullName>
    </recommendedName>
</protein>
<feature type="region of interest" description="Disordered" evidence="2">
    <location>
        <begin position="550"/>
        <end position="599"/>
    </location>
</feature>
<accession>A0A8J4CX32</accession>
<dbReference type="Proteomes" id="UP000722791">
    <property type="component" value="Unassembled WGS sequence"/>
</dbReference>
<feature type="compositionally biased region" description="Low complexity" evidence="2">
    <location>
        <begin position="551"/>
        <end position="567"/>
    </location>
</feature>
<feature type="compositionally biased region" description="Polar residues" evidence="2">
    <location>
        <begin position="98"/>
        <end position="112"/>
    </location>
</feature>
<feature type="compositionally biased region" description="Pro residues" evidence="2">
    <location>
        <begin position="814"/>
        <end position="827"/>
    </location>
</feature>
<feature type="compositionally biased region" description="Low complexity" evidence="2">
    <location>
        <begin position="921"/>
        <end position="943"/>
    </location>
</feature>
<evidence type="ECO:0000313" key="5">
    <source>
        <dbReference type="Proteomes" id="UP000747110"/>
    </source>
</evidence>
<dbReference type="OrthoDB" id="551758at2759"/>
<evidence type="ECO:0008006" key="6">
    <source>
        <dbReference type="Google" id="ProtNLM"/>
    </source>
</evidence>
<sequence length="1007" mass="102419">MKKMDALVTSPRHASVHEDVKLQLLQLQCIIDAKDREIQLLRRQLSNPEDSDEKAGLLAEVVQLRGEVQQLTLERNASRAQPAVAAARNDKAAAAQAKQSLGLGSQQQTASVAGSGSHSFPHPPHAGGGANTATAATLADGKGQPASTTALPTVDSGALVEKLRALVTGLVAEALAAQQQRPPDSYPPTPFLTQQQQQQQQQQQPPPTQSLAAFPSTSNPPYAGEQARQRPADYPVVAAWPLARPVCGEAGQKVPPPSAMELATPAPFAAMPVTAAVASDALLAAAGGRVAWPGVHIIVTQLPPMLRQPAAAIGREALTVTVLYGLNETPTGTVSTGTAAAAPPPPNPIEKASGSSGTPATVTTATASTVEHARGAAAPPTHIRYNGGCGDGGAGGGGGATAATAPAVLELNVDGTVVLVERAVLESQAAGSRLYHTLIQGYDKLPLDSQGRPYLSYDPQTFKLLIAQLKERHLFGRDAAARDYGRMADALGVSHQYVVQMASHFGLADELAPPPELMRVPPPTTAAAPFIPEVYGTPPSQPFDPLLVEVTSQQQQQQQHQSSTTSQRLPSASPPHAGGLELSHLHTPPPRVTLPSDSYDLVQPTSSAYPTWVLSDQTEAAAVSPTGGVPGFLPGRTVGQPWDHLPGLRVPSPQEHGAIIKNGAVVCSGVSPGAQRTEPVQLPLMNGVNRGGSGSGDMHHCNGLGDGRRWLDADAMSAAPAVPAPQAVGTAATAALGAAIPIGAANNSGSGSGSGLDVRANGARGTGSGSVNSPLAEPATASPFASGTSGRLQAQQAQEVQPLTVATATRQPLASPPSRIPPPPPVPLLHRPASAPPVPANSTIPAAADAATAAASATVPESADTATATAPESAAATPAAAAAGCGHAGGSPHTRTVVNPPGWWQPFNDEAVPAAAAPQRDTASPAPDYAAADPDPTTSGPAAGVAAAAADYDLIPPVAAAHGAATWPVSTAAAMAAVAERYRVPNLYEVLAKKQRLELENEAGKIA</sequence>
<proteinExistence type="predicted"/>
<feature type="region of interest" description="Disordered" evidence="2">
    <location>
        <begin position="96"/>
        <end position="133"/>
    </location>
</feature>
<gene>
    <name evidence="3" type="ORF">Vretifemale_16502</name>
    <name evidence="4" type="ORF">Vretimale_15338</name>
</gene>
<dbReference type="EMBL" id="BNCQ01000041">
    <property type="protein sequence ID" value="GIM11867.1"/>
    <property type="molecule type" value="Genomic_DNA"/>
</dbReference>
<feature type="compositionally biased region" description="Low complexity" evidence="2">
    <location>
        <begin position="352"/>
        <end position="361"/>
    </location>
</feature>
<feature type="compositionally biased region" description="Polar residues" evidence="2">
    <location>
        <begin position="783"/>
        <end position="810"/>
    </location>
</feature>
<feature type="coiled-coil region" evidence="1">
    <location>
        <begin position="54"/>
        <end position="81"/>
    </location>
</feature>
<dbReference type="PANTHER" id="PTHR46007:SF8">
    <property type="entry name" value="C2H2-TYPE DOMAIN-CONTAINING PROTEIN"/>
    <property type="match status" value="1"/>
</dbReference>
<dbReference type="Proteomes" id="UP000747110">
    <property type="component" value="Unassembled WGS sequence"/>
</dbReference>
<feature type="compositionally biased region" description="Low complexity" evidence="2">
    <location>
        <begin position="855"/>
        <end position="883"/>
    </location>
</feature>
<dbReference type="InterPro" id="IPR051647">
    <property type="entry name" value="Mediator_comp_sub12"/>
</dbReference>
<feature type="compositionally biased region" description="Low complexity" evidence="2">
    <location>
        <begin position="191"/>
        <end position="203"/>
    </location>
</feature>
<reference evidence="3" key="1">
    <citation type="journal article" date="2021" name="Proc. Natl. Acad. Sci. U.S.A.">
        <title>Three genomes in the algal genus Volvox reveal the fate of a haploid sex-determining region after a transition to homothallism.</title>
        <authorList>
            <person name="Yamamoto K."/>
            <person name="Hamaji T."/>
            <person name="Kawai-Toyooka H."/>
            <person name="Matsuzaki R."/>
            <person name="Takahashi F."/>
            <person name="Nishimura Y."/>
            <person name="Kawachi M."/>
            <person name="Noguchi H."/>
            <person name="Minakuchi Y."/>
            <person name="Umen J.G."/>
            <person name="Toyoda A."/>
            <person name="Nozaki H."/>
        </authorList>
    </citation>
    <scope>NUCLEOTIDE SEQUENCE</scope>
    <source>
        <strain evidence="4">NIES-3785</strain>
        <strain evidence="3">NIES-3786</strain>
    </source>
</reference>
<name>A0A8J4CX32_9CHLO</name>
<comment type="caution">
    <text evidence="3">The sequence shown here is derived from an EMBL/GenBank/DDBJ whole genome shotgun (WGS) entry which is preliminary data.</text>
</comment>
<feature type="region of interest" description="Disordered" evidence="2">
    <location>
        <begin position="745"/>
        <end position="843"/>
    </location>
</feature>
<evidence type="ECO:0000313" key="3">
    <source>
        <dbReference type="EMBL" id="GIL88544.1"/>
    </source>
</evidence>
<evidence type="ECO:0000256" key="2">
    <source>
        <dbReference type="SAM" id="MobiDB-lite"/>
    </source>
</evidence>
<keyword evidence="5" id="KW-1185">Reference proteome</keyword>
<dbReference type="PANTHER" id="PTHR46007">
    <property type="entry name" value="MEDIATOR OF RNA POLYMERASE II TRANSCRIPTION SUBUNIT 12"/>
    <property type="match status" value="1"/>
</dbReference>
<organism evidence="3 5">
    <name type="scientific">Volvox reticuliferus</name>
    <dbReference type="NCBI Taxonomy" id="1737510"/>
    <lineage>
        <taxon>Eukaryota</taxon>
        <taxon>Viridiplantae</taxon>
        <taxon>Chlorophyta</taxon>
        <taxon>core chlorophytes</taxon>
        <taxon>Chlorophyceae</taxon>
        <taxon>CS clade</taxon>
        <taxon>Chlamydomonadales</taxon>
        <taxon>Volvocaceae</taxon>
        <taxon>Volvox</taxon>
    </lineage>
</organism>
<feature type="region of interest" description="Disordered" evidence="2">
    <location>
        <begin position="178"/>
        <end position="230"/>
    </location>
</feature>
<keyword evidence="1" id="KW-0175">Coiled coil</keyword>
<dbReference type="EMBL" id="BNCP01000045">
    <property type="protein sequence ID" value="GIL88544.1"/>
    <property type="molecule type" value="Genomic_DNA"/>
</dbReference>
<dbReference type="GO" id="GO:0016592">
    <property type="term" value="C:mediator complex"/>
    <property type="evidence" value="ECO:0007669"/>
    <property type="project" value="TreeGrafter"/>
</dbReference>
<dbReference type="GO" id="GO:0045944">
    <property type="term" value="P:positive regulation of transcription by RNA polymerase II"/>
    <property type="evidence" value="ECO:0007669"/>
    <property type="project" value="TreeGrafter"/>
</dbReference>
<feature type="region of interest" description="Disordered" evidence="2">
    <location>
        <begin position="855"/>
        <end position="943"/>
    </location>
</feature>
<dbReference type="AlphaFoldDB" id="A0A8J4CX32"/>
<evidence type="ECO:0000256" key="1">
    <source>
        <dbReference type="SAM" id="Coils"/>
    </source>
</evidence>
<feature type="region of interest" description="Disordered" evidence="2">
    <location>
        <begin position="334"/>
        <end position="361"/>
    </location>
</feature>